<gene>
    <name evidence="2" type="ORF">BRADI_3g30448v3</name>
</gene>
<dbReference type="GO" id="GO:0008311">
    <property type="term" value="F:double-stranded DNA 3'-5' DNA exonuclease activity"/>
    <property type="evidence" value="ECO:0000318"/>
    <property type="project" value="GO_Central"/>
</dbReference>
<feature type="domain" description="Endonuclease/exonuclease/phosphatase" evidence="1">
    <location>
        <begin position="9"/>
        <end position="54"/>
    </location>
</feature>
<dbReference type="EnsemblPlants" id="PNT67681">
    <property type="protein sequence ID" value="PNT67681"/>
    <property type="gene ID" value="BRADI_3g30448v3"/>
</dbReference>
<evidence type="ECO:0000313" key="3">
    <source>
        <dbReference type="EnsemblPlants" id="PNT67681"/>
    </source>
</evidence>
<dbReference type="GO" id="GO:0003906">
    <property type="term" value="F:DNA-(apurinic or apyrimidinic site) endonuclease activity"/>
    <property type="evidence" value="ECO:0000318"/>
    <property type="project" value="GO_Central"/>
</dbReference>
<organism evidence="2">
    <name type="scientific">Brachypodium distachyon</name>
    <name type="common">Purple false brome</name>
    <name type="synonym">Trachynia distachya</name>
    <dbReference type="NCBI Taxonomy" id="15368"/>
    <lineage>
        <taxon>Eukaryota</taxon>
        <taxon>Viridiplantae</taxon>
        <taxon>Streptophyta</taxon>
        <taxon>Embryophyta</taxon>
        <taxon>Tracheophyta</taxon>
        <taxon>Spermatophyta</taxon>
        <taxon>Magnoliopsida</taxon>
        <taxon>Liliopsida</taxon>
        <taxon>Poales</taxon>
        <taxon>Poaceae</taxon>
        <taxon>BOP clade</taxon>
        <taxon>Pooideae</taxon>
        <taxon>Stipodae</taxon>
        <taxon>Brachypodieae</taxon>
        <taxon>Brachypodium</taxon>
    </lineage>
</organism>
<dbReference type="GO" id="GO:0005634">
    <property type="term" value="C:nucleus"/>
    <property type="evidence" value="ECO:0000318"/>
    <property type="project" value="GO_Central"/>
</dbReference>
<dbReference type="Gramene" id="PNT67681">
    <property type="protein sequence ID" value="PNT67681"/>
    <property type="gene ID" value="BRADI_3g30448v3"/>
</dbReference>
<proteinExistence type="predicted"/>
<dbReference type="InterPro" id="IPR005135">
    <property type="entry name" value="Endo/exonuclease/phosphatase"/>
</dbReference>
<dbReference type="GO" id="GO:0008081">
    <property type="term" value="F:phosphoric diester hydrolase activity"/>
    <property type="evidence" value="ECO:0000318"/>
    <property type="project" value="GO_Central"/>
</dbReference>
<reference evidence="3" key="3">
    <citation type="submission" date="2018-08" db="UniProtKB">
        <authorList>
            <consortium name="EnsemblPlants"/>
        </authorList>
    </citation>
    <scope>IDENTIFICATION</scope>
    <source>
        <strain evidence="3">cv. Bd21</strain>
    </source>
</reference>
<protein>
    <recommendedName>
        <fullName evidence="1">Endonuclease/exonuclease/phosphatase domain-containing protein</fullName>
    </recommendedName>
</protein>
<feature type="non-terminal residue" evidence="2">
    <location>
        <position position="75"/>
    </location>
</feature>
<evidence type="ECO:0000313" key="4">
    <source>
        <dbReference type="Proteomes" id="UP000008810"/>
    </source>
</evidence>
<dbReference type="Proteomes" id="UP000008810">
    <property type="component" value="Chromosome 3"/>
</dbReference>
<reference evidence="2 3" key="1">
    <citation type="journal article" date="2010" name="Nature">
        <title>Genome sequencing and analysis of the model grass Brachypodium distachyon.</title>
        <authorList>
            <consortium name="International Brachypodium Initiative"/>
        </authorList>
    </citation>
    <scope>NUCLEOTIDE SEQUENCE [LARGE SCALE GENOMIC DNA]</scope>
    <source>
        <strain evidence="2 3">Bd21</strain>
    </source>
</reference>
<dbReference type="OrthoDB" id="1881450at2759"/>
<dbReference type="AlphaFoldDB" id="A0A2K2D070"/>
<evidence type="ECO:0000259" key="1">
    <source>
        <dbReference type="Pfam" id="PF03372"/>
    </source>
</evidence>
<dbReference type="InterPro" id="IPR036691">
    <property type="entry name" value="Endo/exonu/phosph_ase_sf"/>
</dbReference>
<name>A0A2K2D070_BRADI</name>
<reference evidence="2" key="2">
    <citation type="submission" date="2017-06" db="EMBL/GenBank/DDBJ databases">
        <title>WGS assembly of Brachypodium distachyon.</title>
        <authorList>
            <consortium name="The International Brachypodium Initiative"/>
            <person name="Lucas S."/>
            <person name="Harmon-Smith M."/>
            <person name="Lail K."/>
            <person name="Tice H."/>
            <person name="Grimwood J."/>
            <person name="Bruce D."/>
            <person name="Barry K."/>
            <person name="Shu S."/>
            <person name="Lindquist E."/>
            <person name="Wang M."/>
            <person name="Pitluck S."/>
            <person name="Vogel J.P."/>
            <person name="Garvin D.F."/>
            <person name="Mockler T.C."/>
            <person name="Schmutz J."/>
            <person name="Rokhsar D."/>
            <person name="Bevan M.W."/>
        </authorList>
    </citation>
    <scope>NUCLEOTIDE SEQUENCE</scope>
    <source>
        <strain evidence="2">Bd21</strain>
    </source>
</reference>
<evidence type="ECO:0000313" key="2">
    <source>
        <dbReference type="EMBL" id="PNT67681.1"/>
    </source>
</evidence>
<accession>A0A2K2D070</accession>
<sequence length="75" mass="8093">MSYDPKLLVWNVRGQNCRARHSGVRTIVSSSGASIVCLQETKLSVVTTNLVMDALGADFDDYFCLLATGTRGGIL</sequence>
<dbReference type="GO" id="GO:0006284">
    <property type="term" value="P:base-excision repair"/>
    <property type="evidence" value="ECO:0000318"/>
    <property type="project" value="GO_Central"/>
</dbReference>
<dbReference type="InParanoid" id="A0A2K2D070"/>
<dbReference type="EMBL" id="CM000882">
    <property type="protein sequence ID" value="PNT67681.1"/>
    <property type="molecule type" value="Genomic_DNA"/>
</dbReference>
<dbReference type="SUPFAM" id="SSF56219">
    <property type="entry name" value="DNase I-like"/>
    <property type="match status" value="1"/>
</dbReference>
<keyword evidence="4" id="KW-1185">Reference proteome</keyword>
<dbReference type="Gene3D" id="3.60.10.10">
    <property type="entry name" value="Endonuclease/exonuclease/phosphatase"/>
    <property type="match status" value="1"/>
</dbReference>
<dbReference type="Pfam" id="PF03372">
    <property type="entry name" value="Exo_endo_phos"/>
    <property type="match status" value="1"/>
</dbReference>